<protein>
    <submittedName>
        <fullName evidence="1">Uncharacterized protein</fullName>
    </submittedName>
</protein>
<proteinExistence type="predicted"/>
<evidence type="ECO:0000313" key="2">
    <source>
        <dbReference type="Proteomes" id="UP001431935"/>
    </source>
</evidence>
<gene>
    <name evidence="1" type="ORF">V2E26_02500</name>
</gene>
<reference evidence="1" key="1">
    <citation type="submission" date="2024-01" db="EMBL/GenBank/DDBJ databases">
        <title>Complete genome sequence of Mycoplasma gateae strain 3700.</title>
        <authorList>
            <person name="Spergser J."/>
        </authorList>
    </citation>
    <scope>NUCLEOTIDE SEQUENCE [LARGE SCALE GENOMIC DNA]</scope>
    <source>
        <strain evidence="1">3700</strain>
    </source>
</reference>
<dbReference type="RefSeq" id="WP_330463303.1">
    <property type="nucleotide sequence ID" value="NZ_CP143578.1"/>
</dbReference>
<organism evidence="1 2">
    <name type="scientific">Metamycoplasma gateae</name>
    <dbReference type="NCBI Taxonomy" id="35769"/>
    <lineage>
        <taxon>Bacteria</taxon>
        <taxon>Bacillati</taxon>
        <taxon>Mycoplasmatota</taxon>
        <taxon>Mycoplasmoidales</taxon>
        <taxon>Metamycoplasmataceae</taxon>
        <taxon>Metamycoplasma</taxon>
    </lineage>
</organism>
<dbReference type="Proteomes" id="UP001431935">
    <property type="component" value="Chromosome"/>
</dbReference>
<dbReference type="EMBL" id="CP143578">
    <property type="protein sequence ID" value="WVN21264.1"/>
    <property type="molecule type" value="Genomic_DNA"/>
</dbReference>
<name>A0ABZ2AKL7_9BACT</name>
<sequence>MAKETVKKSKDTENLKKKITKDFEKTGTIKSKDLNKLVQDFKNSKK</sequence>
<accession>A0ABZ2AKL7</accession>
<keyword evidence="2" id="KW-1185">Reference proteome</keyword>
<evidence type="ECO:0000313" key="1">
    <source>
        <dbReference type="EMBL" id="WVN21264.1"/>
    </source>
</evidence>